<evidence type="ECO:0000256" key="10">
    <source>
        <dbReference type="PROSITE-ProRule" id="PRU00282"/>
    </source>
</evidence>
<dbReference type="PANTHER" id="PTHR45624:SF9">
    <property type="entry name" value="CARRIER PROTEIN, PUTATIVE (AFU_ORTHOLOGUE AFUA_4G06390)-RELATED"/>
    <property type="match status" value="1"/>
</dbReference>
<evidence type="ECO:0000256" key="12">
    <source>
        <dbReference type="SAM" id="MobiDB-lite"/>
    </source>
</evidence>
<evidence type="ECO:0000256" key="7">
    <source>
        <dbReference type="ARBA" id="ARBA00022989"/>
    </source>
</evidence>
<dbReference type="Gene3D" id="1.50.40.10">
    <property type="entry name" value="Mitochondrial carrier domain"/>
    <property type="match status" value="1"/>
</dbReference>
<dbReference type="SUPFAM" id="SSF103506">
    <property type="entry name" value="Mitochondrial carrier"/>
    <property type="match status" value="1"/>
</dbReference>
<proteinExistence type="inferred from homology"/>
<evidence type="ECO:0000256" key="5">
    <source>
        <dbReference type="ARBA" id="ARBA00022737"/>
    </source>
</evidence>
<keyword evidence="14" id="KW-1185">Reference proteome</keyword>
<evidence type="ECO:0000256" key="1">
    <source>
        <dbReference type="ARBA" id="ARBA00004225"/>
    </source>
</evidence>
<feature type="repeat" description="Solcar" evidence="10">
    <location>
        <begin position="183"/>
        <end position="287"/>
    </location>
</feature>
<evidence type="ECO:0000256" key="3">
    <source>
        <dbReference type="ARBA" id="ARBA00022448"/>
    </source>
</evidence>
<keyword evidence="7" id="KW-1133">Transmembrane helix</keyword>
<feature type="region of interest" description="Disordered" evidence="12">
    <location>
        <begin position="1"/>
        <end position="26"/>
    </location>
</feature>
<dbReference type="AlphaFoldDB" id="A0A9W9USX6"/>
<dbReference type="GO" id="GO:0022857">
    <property type="term" value="F:transmembrane transporter activity"/>
    <property type="evidence" value="ECO:0007669"/>
    <property type="project" value="TreeGrafter"/>
</dbReference>
<feature type="repeat" description="Solcar" evidence="10">
    <location>
        <begin position="297"/>
        <end position="378"/>
    </location>
</feature>
<evidence type="ECO:0000256" key="4">
    <source>
        <dbReference type="ARBA" id="ARBA00022692"/>
    </source>
</evidence>
<dbReference type="EMBL" id="JAPZBR010000005">
    <property type="protein sequence ID" value="KAJ5353561.1"/>
    <property type="molecule type" value="Genomic_DNA"/>
</dbReference>
<evidence type="ECO:0000256" key="9">
    <source>
        <dbReference type="ARBA" id="ARBA00023136"/>
    </source>
</evidence>
<evidence type="ECO:0000313" key="13">
    <source>
        <dbReference type="EMBL" id="KAJ5353561.1"/>
    </source>
</evidence>
<protein>
    <submittedName>
        <fullName evidence="13">Mitochondrial carrier protein</fullName>
    </submittedName>
</protein>
<keyword evidence="8" id="KW-0496">Mitochondrion</keyword>
<reference evidence="13" key="1">
    <citation type="submission" date="2022-12" db="EMBL/GenBank/DDBJ databases">
        <authorList>
            <person name="Petersen C."/>
        </authorList>
    </citation>
    <scope>NUCLEOTIDE SEQUENCE</scope>
    <source>
        <strain evidence="13">IBT 35675</strain>
    </source>
</reference>
<dbReference type="InterPro" id="IPR018108">
    <property type="entry name" value="MCP_transmembrane"/>
</dbReference>
<keyword evidence="9 10" id="KW-0472">Membrane</keyword>
<keyword evidence="5" id="KW-0677">Repeat</keyword>
<dbReference type="PROSITE" id="PS50920">
    <property type="entry name" value="SOLCAR"/>
    <property type="match status" value="2"/>
</dbReference>
<evidence type="ECO:0000256" key="8">
    <source>
        <dbReference type="ARBA" id="ARBA00023128"/>
    </source>
</evidence>
<reference evidence="13" key="2">
    <citation type="journal article" date="2023" name="IMA Fungus">
        <title>Comparative genomic study of the Penicillium genus elucidates a diverse pangenome and 15 lateral gene transfer events.</title>
        <authorList>
            <person name="Petersen C."/>
            <person name="Sorensen T."/>
            <person name="Nielsen M.R."/>
            <person name="Sondergaard T.E."/>
            <person name="Sorensen J.L."/>
            <person name="Fitzpatrick D.A."/>
            <person name="Frisvad J.C."/>
            <person name="Nielsen K.L."/>
        </authorList>
    </citation>
    <scope>NUCLEOTIDE SEQUENCE</scope>
    <source>
        <strain evidence="13">IBT 35675</strain>
    </source>
</reference>
<evidence type="ECO:0000313" key="14">
    <source>
        <dbReference type="Proteomes" id="UP001148299"/>
    </source>
</evidence>
<comment type="caution">
    <text evidence="13">The sequence shown here is derived from an EMBL/GenBank/DDBJ whole genome shotgun (WGS) entry which is preliminary data.</text>
</comment>
<dbReference type="InterPro" id="IPR023395">
    <property type="entry name" value="MCP_dom_sf"/>
</dbReference>
<keyword evidence="6" id="KW-0999">Mitochondrion inner membrane</keyword>
<evidence type="ECO:0000256" key="11">
    <source>
        <dbReference type="RuleBase" id="RU000488"/>
    </source>
</evidence>
<dbReference type="Pfam" id="PF00153">
    <property type="entry name" value="Mito_carr"/>
    <property type="match status" value="2"/>
</dbReference>
<dbReference type="InterPro" id="IPR050567">
    <property type="entry name" value="Mitochondrial_Carrier"/>
</dbReference>
<dbReference type="PANTHER" id="PTHR45624">
    <property type="entry name" value="MITOCHONDRIAL BASIC AMINO ACIDS TRANSPORTER-RELATED"/>
    <property type="match status" value="1"/>
</dbReference>
<keyword evidence="3 11" id="KW-0813">Transport</keyword>
<evidence type="ECO:0000256" key="2">
    <source>
        <dbReference type="ARBA" id="ARBA00006375"/>
    </source>
</evidence>
<comment type="similarity">
    <text evidence="2 11">Belongs to the mitochondrial carrier (TC 2.A.29) family.</text>
</comment>
<name>A0A9W9USX6_PENBR</name>
<sequence length="384" mass="41625">MTIDKHSEHAPFPSSTSTRSTSMPERAWNMDESTRNRLLKKYKTQVASATSTVCATLSVVSAQFHKLENVLLECSKLMSLNLLTRPLWRTIPLGSSNGRSALIDTKDTTSKMFGNVFATSGVLKAPRGYLGALPPLASVTAVRVVNFTTYNAFKELISDNVERATGFNPLADYQRTGSMPTMSGVLTFTAAGMIAGLVSSPLACPFELAKNVVQTSVLVSNRAMAAPDAARDPSLRHKPRLGTVEAIKQIVKRHGVRGLYTGFRLHAMRDTLGTGVYFSVYETAKQVAAKELGGDTTPFGAPMIAGAICSTVPWFCTYPLDTRKTRAQSVLLGKTSEIGQASKAVAKSSTYKGLSIILLRTGVNNMILLSIFEYIKMRIDELPN</sequence>
<dbReference type="FunFam" id="1.50.40.10:FF:000167">
    <property type="entry name" value="Uncharacterized mitochondrial carrier C29A3.11c"/>
    <property type="match status" value="1"/>
</dbReference>
<gene>
    <name evidence="13" type="ORF">N7541_006125</name>
</gene>
<evidence type="ECO:0000256" key="6">
    <source>
        <dbReference type="ARBA" id="ARBA00022792"/>
    </source>
</evidence>
<dbReference type="GO" id="GO:0031966">
    <property type="term" value="C:mitochondrial membrane"/>
    <property type="evidence" value="ECO:0007669"/>
    <property type="project" value="UniProtKB-SubCell"/>
</dbReference>
<accession>A0A9W9USX6</accession>
<comment type="subcellular location">
    <subcellularLocation>
        <location evidence="1">Mitochondrion membrane</location>
        <topology evidence="1">Multi-pass membrane protein</topology>
    </subcellularLocation>
</comment>
<organism evidence="13 14">
    <name type="scientific">Penicillium brevicompactum</name>
    <dbReference type="NCBI Taxonomy" id="5074"/>
    <lineage>
        <taxon>Eukaryota</taxon>
        <taxon>Fungi</taxon>
        <taxon>Dikarya</taxon>
        <taxon>Ascomycota</taxon>
        <taxon>Pezizomycotina</taxon>
        <taxon>Eurotiomycetes</taxon>
        <taxon>Eurotiomycetidae</taxon>
        <taxon>Eurotiales</taxon>
        <taxon>Aspergillaceae</taxon>
        <taxon>Penicillium</taxon>
    </lineage>
</organism>
<dbReference type="Proteomes" id="UP001148299">
    <property type="component" value="Unassembled WGS sequence"/>
</dbReference>
<keyword evidence="4 10" id="KW-0812">Transmembrane</keyword>